<name>A0A101QWJ4_9ACTN</name>
<protein>
    <submittedName>
        <fullName evidence="1">Uncharacterized protein</fullName>
    </submittedName>
</protein>
<dbReference type="Proteomes" id="UP000053271">
    <property type="component" value="Unassembled WGS sequence"/>
</dbReference>
<evidence type="ECO:0000313" key="2">
    <source>
        <dbReference type="Proteomes" id="UP000053271"/>
    </source>
</evidence>
<dbReference type="GeneID" id="91426407"/>
<gene>
    <name evidence="1" type="ORF">AQJ30_17555</name>
</gene>
<dbReference type="EMBL" id="LMWS01000019">
    <property type="protein sequence ID" value="KUN37459.1"/>
    <property type="molecule type" value="Genomic_DNA"/>
</dbReference>
<evidence type="ECO:0000313" key="1">
    <source>
        <dbReference type="EMBL" id="KUN37459.1"/>
    </source>
</evidence>
<accession>A0A101QWJ4</accession>
<comment type="caution">
    <text evidence="1">The sequence shown here is derived from an EMBL/GenBank/DDBJ whole genome shotgun (WGS) entry which is preliminary data.</text>
</comment>
<organism evidence="1 2">
    <name type="scientific">Streptomyces longwoodensis</name>
    <dbReference type="NCBI Taxonomy" id="68231"/>
    <lineage>
        <taxon>Bacteria</taxon>
        <taxon>Bacillati</taxon>
        <taxon>Actinomycetota</taxon>
        <taxon>Actinomycetes</taxon>
        <taxon>Kitasatosporales</taxon>
        <taxon>Streptomycetaceae</taxon>
        <taxon>Streptomyces</taxon>
    </lineage>
</organism>
<dbReference type="RefSeq" id="WP_067234546.1">
    <property type="nucleotide sequence ID" value="NZ_KQ948553.1"/>
</dbReference>
<sequence>MLLLTALCGLAEWSAASLVQSRLGVVGMVLLFGLGVGIRARHEGLAVGAAVVLVVLLSQA</sequence>
<reference evidence="1 2" key="1">
    <citation type="submission" date="2015-10" db="EMBL/GenBank/DDBJ databases">
        <title>Draft genome sequence of Streptomyces longwoodensis DSM 41677, type strain for the species Streptomyces longwoodensis.</title>
        <authorList>
            <person name="Ruckert C."/>
            <person name="Winkler A."/>
            <person name="Kalinowski J."/>
            <person name="Kampfer P."/>
            <person name="Glaeser S."/>
        </authorList>
    </citation>
    <scope>NUCLEOTIDE SEQUENCE [LARGE SCALE GENOMIC DNA]</scope>
    <source>
        <strain evidence="1 2">DSM 41677</strain>
    </source>
</reference>
<proteinExistence type="predicted"/>
<dbReference type="AlphaFoldDB" id="A0A101QWJ4"/>
<keyword evidence="2" id="KW-1185">Reference proteome</keyword>